<evidence type="ECO:0000256" key="10">
    <source>
        <dbReference type="ARBA" id="ARBA00032441"/>
    </source>
</evidence>
<dbReference type="Pfam" id="PF02367">
    <property type="entry name" value="TsaE"/>
    <property type="match status" value="1"/>
</dbReference>
<organism evidence="11 12">
    <name type="scientific">Erythrobacter sanguineus</name>
    <dbReference type="NCBI Taxonomy" id="198312"/>
    <lineage>
        <taxon>Bacteria</taxon>
        <taxon>Pseudomonadati</taxon>
        <taxon>Pseudomonadota</taxon>
        <taxon>Alphaproteobacteria</taxon>
        <taxon>Sphingomonadales</taxon>
        <taxon>Erythrobacteraceae</taxon>
        <taxon>Erythrobacter/Porphyrobacter group</taxon>
        <taxon>Erythrobacter</taxon>
    </lineage>
</organism>
<evidence type="ECO:0000256" key="5">
    <source>
        <dbReference type="ARBA" id="ARBA00022694"/>
    </source>
</evidence>
<keyword evidence="4" id="KW-0963">Cytoplasm</keyword>
<dbReference type="SUPFAM" id="SSF52540">
    <property type="entry name" value="P-loop containing nucleoside triphosphate hydrolases"/>
    <property type="match status" value="1"/>
</dbReference>
<proteinExistence type="inferred from homology"/>
<comment type="subcellular location">
    <subcellularLocation>
        <location evidence="1">Cytoplasm</location>
    </subcellularLocation>
</comment>
<dbReference type="PANTHER" id="PTHR33540:SF2">
    <property type="entry name" value="TRNA THREONYLCARBAMOYLADENOSINE BIOSYNTHESIS PROTEIN TSAE"/>
    <property type="match status" value="1"/>
</dbReference>
<dbReference type="GO" id="GO:0046872">
    <property type="term" value="F:metal ion binding"/>
    <property type="evidence" value="ECO:0007669"/>
    <property type="project" value="UniProtKB-KW"/>
</dbReference>
<keyword evidence="6" id="KW-0479">Metal-binding</keyword>
<gene>
    <name evidence="11" type="ORF">SAMN02745193_00414</name>
</gene>
<keyword evidence="8" id="KW-0067">ATP-binding</keyword>
<evidence type="ECO:0000256" key="9">
    <source>
        <dbReference type="ARBA" id="ARBA00022842"/>
    </source>
</evidence>
<evidence type="ECO:0000256" key="7">
    <source>
        <dbReference type="ARBA" id="ARBA00022741"/>
    </source>
</evidence>
<evidence type="ECO:0000256" key="2">
    <source>
        <dbReference type="ARBA" id="ARBA00007599"/>
    </source>
</evidence>
<evidence type="ECO:0000256" key="4">
    <source>
        <dbReference type="ARBA" id="ARBA00022490"/>
    </source>
</evidence>
<dbReference type="InterPro" id="IPR003442">
    <property type="entry name" value="T6A_TsaE"/>
</dbReference>
<dbReference type="OrthoDB" id="9800307at2"/>
<dbReference type="Gene3D" id="3.40.50.300">
    <property type="entry name" value="P-loop containing nucleotide triphosphate hydrolases"/>
    <property type="match status" value="1"/>
</dbReference>
<dbReference type="PANTHER" id="PTHR33540">
    <property type="entry name" value="TRNA THREONYLCARBAMOYLADENOSINE BIOSYNTHESIS PROTEIN TSAE"/>
    <property type="match status" value="1"/>
</dbReference>
<keyword evidence="12" id="KW-1185">Reference proteome</keyword>
<name>A0A1M7RU15_9SPHN</name>
<dbReference type="STRING" id="198312.SAMN02745193_00414"/>
<evidence type="ECO:0000313" key="11">
    <source>
        <dbReference type="EMBL" id="SHN49817.1"/>
    </source>
</evidence>
<comment type="similarity">
    <text evidence="2">Belongs to the TsaE family.</text>
</comment>
<dbReference type="Proteomes" id="UP000184391">
    <property type="component" value="Unassembled WGS sequence"/>
</dbReference>
<evidence type="ECO:0000313" key="12">
    <source>
        <dbReference type="Proteomes" id="UP000184391"/>
    </source>
</evidence>
<evidence type="ECO:0000256" key="1">
    <source>
        <dbReference type="ARBA" id="ARBA00004496"/>
    </source>
</evidence>
<dbReference type="GO" id="GO:0005737">
    <property type="term" value="C:cytoplasm"/>
    <property type="evidence" value="ECO:0007669"/>
    <property type="project" value="UniProtKB-SubCell"/>
</dbReference>
<dbReference type="AlphaFoldDB" id="A0A1M7RU15"/>
<dbReference type="RefSeq" id="WP_072673000.1">
    <property type="nucleotide sequence ID" value="NZ_FRDF01000002.1"/>
</dbReference>
<dbReference type="NCBIfam" id="TIGR00150">
    <property type="entry name" value="T6A_YjeE"/>
    <property type="match status" value="1"/>
</dbReference>
<evidence type="ECO:0000256" key="3">
    <source>
        <dbReference type="ARBA" id="ARBA00019010"/>
    </source>
</evidence>
<evidence type="ECO:0000256" key="6">
    <source>
        <dbReference type="ARBA" id="ARBA00022723"/>
    </source>
</evidence>
<dbReference type="EMBL" id="FRDF01000002">
    <property type="protein sequence ID" value="SHN49817.1"/>
    <property type="molecule type" value="Genomic_DNA"/>
</dbReference>
<evidence type="ECO:0000256" key="8">
    <source>
        <dbReference type="ARBA" id="ARBA00022840"/>
    </source>
</evidence>
<protein>
    <recommendedName>
        <fullName evidence="3">tRNA threonylcarbamoyladenosine biosynthesis protein TsaE</fullName>
    </recommendedName>
    <alternativeName>
        <fullName evidence="10">t(6)A37 threonylcarbamoyladenosine biosynthesis protein TsaE</fullName>
    </alternativeName>
</protein>
<keyword evidence="9" id="KW-0460">Magnesium</keyword>
<reference evidence="12" key="1">
    <citation type="submission" date="2016-12" db="EMBL/GenBank/DDBJ databases">
        <authorList>
            <person name="Varghese N."/>
            <person name="Submissions S."/>
        </authorList>
    </citation>
    <scope>NUCLEOTIDE SEQUENCE [LARGE SCALE GENOMIC DNA]</scope>
    <source>
        <strain evidence="12">DSM 11032</strain>
    </source>
</reference>
<accession>A0A1M7RU15</accession>
<keyword evidence="7" id="KW-0547">Nucleotide-binding</keyword>
<dbReference type="GO" id="GO:0002949">
    <property type="term" value="P:tRNA threonylcarbamoyladenosine modification"/>
    <property type="evidence" value="ECO:0007669"/>
    <property type="project" value="InterPro"/>
</dbReference>
<sequence>MKETREALPDLAAMAAYGARVAARLRAGDVVALSGGLGAGKTTLARAILASLGHAGEVPSPTFTIIETYDSPNLRLPVVHADFYRLDHPSELLEIGLDDYREGAALLAEWPDHAGGFAHEAGCLEITLQPAGESGEGGRIAIARGAADWVGRMP</sequence>
<dbReference type="InterPro" id="IPR027417">
    <property type="entry name" value="P-loop_NTPase"/>
</dbReference>
<dbReference type="GO" id="GO:0005524">
    <property type="term" value="F:ATP binding"/>
    <property type="evidence" value="ECO:0007669"/>
    <property type="project" value="UniProtKB-KW"/>
</dbReference>
<keyword evidence="5" id="KW-0819">tRNA processing</keyword>